<gene>
    <name evidence="1" type="ORF">D7V94_16795</name>
</gene>
<dbReference type="Proteomes" id="UP000280696">
    <property type="component" value="Unassembled WGS sequence"/>
</dbReference>
<accession>A0A3A9AR14</accession>
<comment type="caution">
    <text evidence="1">The sequence shown here is derived from an EMBL/GenBank/DDBJ whole genome shotgun (WGS) entry which is preliminary data.</text>
</comment>
<protein>
    <submittedName>
        <fullName evidence="1">Uncharacterized protein</fullName>
    </submittedName>
</protein>
<dbReference type="OrthoDB" id="1862421at2"/>
<sequence>MPRVDHAKVVYDKNEYLLVMQNDQNYLLSDKYSKAVIQIFHRGLVGGWDIEVMNDFAPEIICGIFVFCKYIEQENEFSIV</sequence>
<name>A0A3A9AR14_9FIRM</name>
<dbReference type="EMBL" id="RAYQ01000020">
    <property type="protein sequence ID" value="RKI89706.1"/>
    <property type="molecule type" value="Genomic_DNA"/>
</dbReference>
<dbReference type="AlphaFoldDB" id="A0A3A9AR14"/>
<keyword evidence="2" id="KW-1185">Reference proteome</keyword>
<proteinExistence type="predicted"/>
<evidence type="ECO:0000313" key="1">
    <source>
        <dbReference type="EMBL" id="RKI89706.1"/>
    </source>
</evidence>
<evidence type="ECO:0000313" key="2">
    <source>
        <dbReference type="Proteomes" id="UP000280696"/>
    </source>
</evidence>
<reference evidence="1 2" key="1">
    <citation type="submission" date="2018-09" db="EMBL/GenBank/DDBJ databases">
        <title>Murine metabolic-syndrome-specific gut microbial biobank.</title>
        <authorList>
            <person name="Liu C."/>
        </authorList>
    </citation>
    <scope>NUCLEOTIDE SEQUENCE [LARGE SCALE GENOMIC DNA]</scope>
    <source>
        <strain evidence="1 2">0.1xD8-82</strain>
    </source>
</reference>
<organism evidence="1 2">
    <name type="scientific">Parablautia intestinalis</name>
    <dbReference type="NCBI Taxonomy" id="2320100"/>
    <lineage>
        <taxon>Bacteria</taxon>
        <taxon>Bacillati</taxon>
        <taxon>Bacillota</taxon>
        <taxon>Clostridia</taxon>
        <taxon>Lachnospirales</taxon>
        <taxon>Lachnospiraceae</taxon>
        <taxon>Parablautia</taxon>
    </lineage>
</organism>